<keyword evidence="1" id="KW-1133">Transmembrane helix</keyword>
<dbReference type="EMBL" id="RJJT01000011">
    <property type="protein sequence ID" value="RSB76259.1"/>
    <property type="molecule type" value="Genomic_DNA"/>
</dbReference>
<feature type="transmembrane region" description="Helical" evidence="1">
    <location>
        <begin position="151"/>
        <end position="171"/>
    </location>
</feature>
<reference evidence="2 5" key="2">
    <citation type="submission" date="2020-08" db="EMBL/GenBank/DDBJ databases">
        <title>Genomic Encyclopedia of Type Strains, Phase III (KMG-III): the genomes of soil and plant-associated and newly described type strains.</title>
        <authorList>
            <person name="Whitman W."/>
        </authorList>
    </citation>
    <scope>NUCLEOTIDE SEQUENCE [LARGE SCALE GENOMIC DNA]</scope>
    <source>
        <strain evidence="2 5">CECT 4113</strain>
    </source>
</reference>
<comment type="caution">
    <text evidence="3">The sequence shown here is derived from an EMBL/GenBank/DDBJ whole genome shotgun (WGS) entry which is preliminary data.</text>
</comment>
<protein>
    <recommendedName>
        <fullName evidence="6">Transmembrane protein</fullName>
    </recommendedName>
</protein>
<keyword evidence="5" id="KW-1185">Reference proteome</keyword>
<dbReference type="OrthoDB" id="8397143at2"/>
<evidence type="ECO:0000313" key="2">
    <source>
        <dbReference type="EMBL" id="MBB3135802.1"/>
    </source>
</evidence>
<feature type="transmembrane region" description="Helical" evidence="1">
    <location>
        <begin position="58"/>
        <end position="77"/>
    </location>
</feature>
<gene>
    <name evidence="3" type="ORF">EFD55_17765</name>
    <name evidence="2" type="ORF">FHS26_003548</name>
</gene>
<keyword evidence="1" id="KW-0812">Transmembrane</keyword>
<feature type="transmembrane region" description="Helical" evidence="1">
    <location>
        <begin position="207"/>
        <end position="225"/>
    </location>
</feature>
<name>A0A3R9AJC4_9HYPH</name>
<evidence type="ECO:0008006" key="6">
    <source>
        <dbReference type="Google" id="ProtNLM"/>
    </source>
</evidence>
<evidence type="ECO:0000313" key="4">
    <source>
        <dbReference type="Proteomes" id="UP000277279"/>
    </source>
</evidence>
<dbReference type="AlphaFoldDB" id="A0A3R9AJC4"/>
<keyword evidence="1" id="KW-0472">Membrane</keyword>
<reference evidence="3 4" key="1">
    <citation type="submission" date="2018-11" db="EMBL/GenBank/DDBJ databases">
        <authorList>
            <person name="Huo Y."/>
        </authorList>
    </citation>
    <scope>NUCLEOTIDE SEQUENCE [LARGE SCALE GENOMIC DNA]</scope>
    <source>
        <strain evidence="3 4">DSM 30132</strain>
    </source>
</reference>
<dbReference type="EMBL" id="JACHXH010000011">
    <property type="protein sequence ID" value="MBB3135802.1"/>
    <property type="molecule type" value="Genomic_DNA"/>
</dbReference>
<dbReference type="Proteomes" id="UP000518315">
    <property type="component" value="Unassembled WGS sequence"/>
</dbReference>
<accession>A0A3R9AJC4</accession>
<feature type="transmembrane region" description="Helical" evidence="1">
    <location>
        <begin position="6"/>
        <end position="24"/>
    </location>
</feature>
<proteinExistence type="predicted"/>
<evidence type="ECO:0000256" key="1">
    <source>
        <dbReference type="SAM" id="Phobius"/>
    </source>
</evidence>
<feature type="transmembrane region" description="Helical" evidence="1">
    <location>
        <begin position="83"/>
        <end position="102"/>
    </location>
</feature>
<evidence type="ECO:0000313" key="5">
    <source>
        <dbReference type="Proteomes" id="UP000518315"/>
    </source>
</evidence>
<organism evidence="3 4">
    <name type="scientific">Rhizobium pisi</name>
    <dbReference type="NCBI Taxonomy" id="574561"/>
    <lineage>
        <taxon>Bacteria</taxon>
        <taxon>Pseudomonadati</taxon>
        <taxon>Pseudomonadota</taxon>
        <taxon>Alphaproteobacteria</taxon>
        <taxon>Hyphomicrobiales</taxon>
        <taxon>Rhizobiaceae</taxon>
        <taxon>Rhizobium/Agrobacterium group</taxon>
        <taxon>Rhizobium</taxon>
    </lineage>
</organism>
<dbReference type="Proteomes" id="UP000277279">
    <property type="component" value="Unassembled WGS sequence"/>
</dbReference>
<dbReference type="RefSeq" id="WP_125846353.1">
    <property type="nucleotide sequence ID" value="NZ_JACHXH010000011.1"/>
</dbReference>
<feature type="transmembrane region" description="Helical" evidence="1">
    <location>
        <begin position="109"/>
        <end position="131"/>
    </location>
</feature>
<sequence>MFAGRYLWWVLIGIGIFIFAALGLDPITWLTIQLLGCEEMAGACEPTIRLISGMLKPGCIWIAIGVLFVATLVRLHYLSLLWFWGPVAAIWFVAATPFLLFISADMAAAWPVVLAMLPVALLFLATFIAYLMVPFEDADTHPLEASATLRLAARLAAIYSVLAAAAFMPALSRSAGALLDMPALSVVVALAQPYLQTMLIFGTDSMAPAYAVLVLFIATLAASLLPRAAARPPARSTIMLRRLRR</sequence>
<evidence type="ECO:0000313" key="3">
    <source>
        <dbReference type="EMBL" id="RSB76259.1"/>
    </source>
</evidence>